<organism evidence="1 2">
    <name type="scientific">Zizania palustris</name>
    <name type="common">Northern wild rice</name>
    <dbReference type="NCBI Taxonomy" id="103762"/>
    <lineage>
        <taxon>Eukaryota</taxon>
        <taxon>Viridiplantae</taxon>
        <taxon>Streptophyta</taxon>
        <taxon>Embryophyta</taxon>
        <taxon>Tracheophyta</taxon>
        <taxon>Spermatophyta</taxon>
        <taxon>Magnoliopsida</taxon>
        <taxon>Liliopsida</taxon>
        <taxon>Poales</taxon>
        <taxon>Poaceae</taxon>
        <taxon>BOP clade</taxon>
        <taxon>Oryzoideae</taxon>
        <taxon>Oryzeae</taxon>
        <taxon>Zizaniinae</taxon>
        <taxon>Zizania</taxon>
    </lineage>
</organism>
<protein>
    <submittedName>
        <fullName evidence="1">Uncharacterized protein</fullName>
    </submittedName>
</protein>
<comment type="caution">
    <text evidence="1">The sequence shown here is derived from an EMBL/GenBank/DDBJ whole genome shotgun (WGS) entry which is preliminary data.</text>
</comment>
<evidence type="ECO:0000313" key="2">
    <source>
        <dbReference type="Proteomes" id="UP000729402"/>
    </source>
</evidence>
<proteinExistence type="predicted"/>
<keyword evidence="2" id="KW-1185">Reference proteome</keyword>
<dbReference type="EMBL" id="JAAALK010000080">
    <property type="protein sequence ID" value="KAG8094921.1"/>
    <property type="molecule type" value="Genomic_DNA"/>
</dbReference>
<dbReference type="Proteomes" id="UP000729402">
    <property type="component" value="Unassembled WGS sequence"/>
</dbReference>
<gene>
    <name evidence="1" type="ORF">GUJ93_ZPchr0012g19627</name>
</gene>
<accession>A0A8J5WR37</accession>
<reference evidence="1" key="1">
    <citation type="journal article" date="2021" name="bioRxiv">
        <title>Whole Genome Assembly and Annotation of Northern Wild Rice, Zizania palustris L., Supports a Whole Genome Duplication in the Zizania Genus.</title>
        <authorList>
            <person name="Haas M."/>
            <person name="Kono T."/>
            <person name="Macchietto M."/>
            <person name="Millas R."/>
            <person name="McGilp L."/>
            <person name="Shao M."/>
            <person name="Duquette J."/>
            <person name="Hirsch C.N."/>
            <person name="Kimball J."/>
        </authorList>
    </citation>
    <scope>NUCLEOTIDE SEQUENCE</scope>
    <source>
        <tissue evidence="1">Fresh leaf tissue</tissue>
    </source>
</reference>
<reference evidence="1" key="2">
    <citation type="submission" date="2021-02" db="EMBL/GenBank/DDBJ databases">
        <authorList>
            <person name="Kimball J.A."/>
            <person name="Haas M.W."/>
            <person name="Macchietto M."/>
            <person name="Kono T."/>
            <person name="Duquette J."/>
            <person name="Shao M."/>
        </authorList>
    </citation>
    <scope>NUCLEOTIDE SEQUENCE</scope>
    <source>
        <tissue evidence="1">Fresh leaf tissue</tissue>
    </source>
</reference>
<dbReference type="AlphaFoldDB" id="A0A8J5WR37"/>
<evidence type="ECO:0000313" key="1">
    <source>
        <dbReference type="EMBL" id="KAG8094921.1"/>
    </source>
</evidence>
<sequence length="98" mass="10459">MRRTAMWVKASGEGDPMGTHLKEEVDARLATLSDSIGEVEVVWHIVSTKARHHVVVFPHLPLRVDRGDGGGSEGCGCVGGGGLVDGILETVLWDERVG</sequence>
<name>A0A8J5WR37_ZIZPA</name>